<evidence type="ECO:0000313" key="17">
    <source>
        <dbReference type="EMBL" id="KNE67603.1"/>
    </source>
</evidence>
<keyword evidence="7" id="KW-0648">Protein biosynthesis</keyword>
<dbReference type="VEuPathDB" id="FungiDB:AMAG_12056"/>
<evidence type="ECO:0000256" key="8">
    <source>
        <dbReference type="ARBA" id="ARBA00022946"/>
    </source>
</evidence>
<dbReference type="eggNOG" id="KOG2783">
    <property type="taxonomic scope" value="Eukaryota"/>
</dbReference>
<evidence type="ECO:0000256" key="12">
    <source>
        <dbReference type="ARBA" id="ARBA00049255"/>
    </source>
</evidence>
<feature type="domain" description="Aminoacyl-transfer RNA synthetases class-II family profile" evidence="15">
    <location>
        <begin position="100"/>
        <end position="336"/>
    </location>
</feature>
<evidence type="ECO:0000256" key="9">
    <source>
        <dbReference type="ARBA" id="ARBA00023128"/>
    </source>
</evidence>
<dbReference type="Gene3D" id="3.30.70.380">
    <property type="entry name" value="Ferrodoxin-fold anticodon-binding domain"/>
    <property type="match status" value="1"/>
</dbReference>
<accession>A0A0L0SYI2</accession>
<keyword evidence="6" id="KW-0067">ATP-binding</keyword>
<organism evidence="17 18">
    <name type="scientific">Allomyces macrogynus (strain ATCC 38327)</name>
    <name type="common">Allomyces javanicus var. macrogynus</name>
    <dbReference type="NCBI Taxonomy" id="578462"/>
    <lineage>
        <taxon>Eukaryota</taxon>
        <taxon>Fungi</taxon>
        <taxon>Fungi incertae sedis</taxon>
        <taxon>Blastocladiomycota</taxon>
        <taxon>Blastocladiomycetes</taxon>
        <taxon>Blastocladiales</taxon>
        <taxon>Blastocladiaceae</taxon>
        <taxon>Allomyces</taxon>
    </lineage>
</organism>
<dbReference type="OrthoDB" id="4457at2759"/>
<dbReference type="InterPro" id="IPR045864">
    <property type="entry name" value="aa-tRNA-synth_II/BPL/LPL"/>
</dbReference>
<reference evidence="17 18" key="1">
    <citation type="submission" date="2009-11" db="EMBL/GenBank/DDBJ databases">
        <title>Annotation of Allomyces macrogynus ATCC 38327.</title>
        <authorList>
            <consortium name="The Broad Institute Genome Sequencing Platform"/>
            <person name="Russ C."/>
            <person name="Cuomo C."/>
            <person name="Burger G."/>
            <person name="Gray M.W."/>
            <person name="Holland P.W.H."/>
            <person name="King N."/>
            <person name="Lang F.B.F."/>
            <person name="Roger A.J."/>
            <person name="Ruiz-Trillo I."/>
            <person name="Young S.K."/>
            <person name="Zeng Q."/>
            <person name="Gargeya S."/>
            <person name="Fitzgerald M."/>
            <person name="Haas B."/>
            <person name="Abouelleil A."/>
            <person name="Alvarado L."/>
            <person name="Arachchi H.M."/>
            <person name="Berlin A."/>
            <person name="Chapman S.B."/>
            <person name="Gearin G."/>
            <person name="Goldberg J."/>
            <person name="Griggs A."/>
            <person name="Gujja S."/>
            <person name="Hansen M."/>
            <person name="Heiman D."/>
            <person name="Howarth C."/>
            <person name="Larimer J."/>
            <person name="Lui A."/>
            <person name="MacDonald P.J.P."/>
            <person name="McCowen C."/>
            <person name="Montmayeur A."/>
            <person name="Murphy C."/>
            <person name="Neiman D."/>
            <person name="Pearson M."/>
            <person name="Priest M."/>
            <person name="Roberts A."/>
            <person name="Saif S."/>
            <person name="Shea T."/>
            <person name="Sisk P."/>
            <person name="Stolte C."/>
            <person name="Sykes S."/>
            <person name="Wortman J."/>
            <person name="Nusbaum C."/>
            <person name="Birren B."/>
        </authorList>
    </citation>
    <scope>NUCLEOTIDE SEQUENCE [LARGE SCALE GENOMIC DNA]</scope>
    <source>
        <strain evidence="17 18">ATCC 38327</strain>
    </source>
</reference>
<dbReference type="SUPFAM" id="SSF54991">
    <property type="entry name" value="Anticodon-binding domain of PheRS"/>
    <property type="match status" value="1"/>
</dbReference>
<evidence type="ECO:0000313" key="18">
    <source>
        <dbReference type="Proteomes" id="UP000054350"/>
    </source>
</evidence>
<comment type="function">
    <text evidence="13">Is responsible for the charging of tRNA(Phe) with phenylalanine in mitochondrial translation.</text>
</comment>
<sequence>MLPTRRLFAPVTTRTVAAAVRAVATQQPLSTATTAAPLEVSGQTIQRDDWTNVTPHILAKVPRALHRTPHHPVALIAKLIEHYWQTRVSPDFKAINNLDPVVSTTENFDHLLFPKDHPGRSRHDSYYLNRDTLLRTHTSAHQTQLLANGSQNFLLSADCYRRDEIDASHYPVFHQMEGFRTFDAAALQALPDPPSPYKATEGNPQQGVHDPRLVGRVAHDLQSHLDSMVQFLFAQPGQEKLQVQWIDAYFPFTAPSWEMEVQYQGKWLELLGCGVVQQPIFQRALGESDGSADQCMGWAFGLGLERLAMVLFRIPDIRLFWSTDPRFLDQFAKVDPTDPTSVVHFTPFSHFPPCFKDVAFWLPEDAAVGDKFHDNSMFDLVRDVAHDLVENVALIDEFTNKKGRKSKCFRITYRSMDRNVTNEEINAIQAKVRQALAAELKVELR</sequence>
<dbReference type="EMBL" id="GG745353">
    <property type="protein sequence ID" value="KNE67603.1"/>
    <property type="molecule type" value="Genomic_DNA"/>
</dbReference>
<dbReference type="FunFam" id="3.30.930.10:FF:000053">
    <property type="entry name" value="Phenylalanyl-tRNA synthetase mitochondrial"/>
    <property type="match status" value="1"/>
</dbReference>
<evidence type="ECO:0000256" key="6">
    <source>
        <dbReference type="ARBA" id="ARBA00022840"/>
    </source>
</evidence>
<dbReference type="NCBIfam" id="TIGR00469">
    <property type="entry name" value="pheS_mito"/>
    <property type="match status" value="1"/>
</dbReference>
<keyword evidence="9" id="KW-0496">Mitochondrion</keyword>
<keyword evidence="18" id="KW-1185">Reference proteome</keyword>
<gene>
    <name evidence="17" type="ORF">AMAG_12056</name>
</gene>
<dbReference type="InterPro" id="IPR006195">
    <property type="entry name" value="aa-tRNA-synth_II"/>
</dbReference>
<dbReference type="STRING" id="578462.A0A0L0SYI2"/>
<dbReference type="InterPro" id="IPR002319">
    <property type="entry name" value="Phenylalanyl-tRNA_Synthase"/>
</dbReference>
<dbReference type="GO" id="GO:0005524">
    <property type="term" value="F:ATP binding"/>
    <property type="evidence" value="ECO:0007669"/>
    <property type="project" value="UniProtKB-KW"/>
</dbReference>
<comment type="similarity">
    <text evidence="2">Belongs to the class-II aminoacyl-tRNA synthetase family.</text>
</comment>
<dbReference type="SMART" id="SM00896">
    <property type="entry name" value="FDX-ACB"/>
    <property type="match status" value="1"/>
</dbReference>
<reference evidence="18" key="2">
    <citation type="submission" date="2009-11" db="EMBL/GenBank/DDBJ databases">
        <title>The Genome Sequence of Allomyces macrogynus strain ATCC 38327.</title>
        <authorList>
            <consortium name="The Broad Institute Genome Sequencing Platform"/>
            <person name="Russ C."/>
            <person name="Cuomo C."/>
            <person name="Shea T."/>
            <person name="Young S.K."/>
            <person name="Zeng Q."/>
            <person name="Koehrsen M."/>
            <person name="Haas B."/>
            <person name="Borodovsky M."/>
            <person name="Guigo R."/>
            <person name="Alvarado L."/>
            <person name="Berlin A."/>
            <person name="Borenstein D."/>
            <person name="Chen Z."/>
            <person name="Engels R."/>
            <person name="Freedman E."/>
            <person name="Gellesch M."/>
            <person name="Goldberg J."/>
            <person name="Griggs A."/>
            <person name="Gujja S."/>
            <person name="Heiman D."/>
            <person name="Hepburn T."/>
            <person name="Howarth C."/>
            <person name="Jen D."/>
            <person name="Larson L."/>
            <person name="Lewis B."/>
            <person name="Mehta T."/>
            <person name="Park D."/>
            <person name="Pearson M."/>
            <person name="Roberts A."/>
            <person name="Saif S."/>
            <person name="Shenoy N."/>
            <person name="Sisk P."/>
            <person name="Stolte C."/>
            <person name="Sykes S."/>
            <person name="Walk T."/>
            <person name="White J."/>
            <person name="Yandava C."/>
            <person name="Burger G."/>
            <person name="Gray M.W."/>
            <person name="Holland P.W.H."/>
            <person name="King N."/>
            <person name="Lang F.B.F."/>
            <person name="Roger A.J."/>
            <person name="Ruiz-Trillo I."/>
            <person name="Lander E."/>
            <person name="Nusbaum C."/>
        </authorList>
    </citation>
    <scope>NUCLEOTIDE SEQUENCE [LARGE SCALE GENOMIC DNA]</scope>
    <source>
        <strain evidence="18">ATCC 38327</strain>
    </source>
</reference>
<proteinExistence type="inferred from homology"/>
<evidence type="ECO:0000256" key="11">
    <source>
        <dbReference type="ARBA" id="ARBA00031194"/>
    </source>
</evidence>
<evidence type="ECO:0000256" key="2">
    <source>
        <dbReference type="ARBA" id="ARBA00008226"/>
    </source>
</evidence>
<keyword evidence="8" id="KW-0809">Transit peptide</keyword>
<dbReference type="Gene3D" id="3.30.930.10">
    <property type="entry name" value="Bira Bifunctional Protein, Domain 2"/>
    <property type="match status" value="1"/>
</dbReference>
<dbReference type="FunFam" id="3.30.70.380:FF:000002">
    <property type="entry name" value="phenylalanine--tRNA ligase, mitochondrial"/>
    <property type="match status" value="1"/>
</dbReference>
<dbReference type="Proteomes" id="UP000054350">
    <property type="component" value="Unassembled WGS sequence"/>
</dbReference>
<evidence type="ECO:0000256" key="1">
    <source>
        <dbReference type="ARBA" id="ARBA00004305"/>
    </source>
</evidence>
<evidence type="ECO:0000256" key="7">
    <source>
        <dbReference type="ARBA" id="ARBA00022917"/>
    </source>
</evidence>
<dbReference type="GO" id="GO:0005759">
    <property type="term" value="C:mitochondrial matrix"/>
    <property type="evidence" value="ECO:0007669"/>
    <property type="project" value="UniProtKB-SubCell"/>
</dbReference>
<dbReference type="InterPro" id="IPR005121">
    <property type="entry name" value="Fdx_antiC-bd"/>
</dbReference>
<dbReference type="SUPFAM" id="SSF55681">
    <property type="entry name" value="Class II aaRS and biotin synthetases"/>
    <property type="match status" value="1"/>
</dbReference>
<keyword evidence="10" id="KW-0030">Aminoacyl-tRNA synthetase</keyword>
<dbReference type="EC" id="6.1.1.20" evidence="3"/>
<dbReference type="PANTHER" id="PTHR11538">
    <property type="entry name" value="PHENYLALANYL-TRNA SYNTHETASE"/>
    <property type="match status" value="1"/>
</dbReference>
<evidence type="ECO:0000256" key="3">
    <source>
        <dbReference type="ARBA" id="ARBA00012814"/>
    </source>
</evidence>
<dbReference type="GO" id="GO:0004826">
    <property type="term" value="F:phenylalanine-tRNA ligase activity"/>
    <property type="evidence" value="ECO:0007669"/>
    <property type="project" value="UniProtKB-EC"/>
</dbReference>
<comment type="catalytic activity">
    <reaction evidence="12">
        <text>tRNA(Phe) + L-phenylalanine + ATP = L-phenylalanyl-tRNA(Phe) + AMP + diphosphate + H(+)</text>
        <dbReference type="Rhea" id="RHEA:19413"/>
        <dbReference type="Rhea" id="RHEA-COMP:9668"/>
        <dbReference type="Rhea" id="RHEA-COMP:9699"/>
        <dbReference type="ChEBI" id="CHEBI:15378"/>
        <dbReference type="ChEBI" id="CHEBI:30616"/>
        <dbReference type="ChEBI" id="CHEBI:33019"/>
        <dbReference type="ChEBI" id="CHEBI:58095"/>
        <dbReference type="ChEBI" id="CHEBI:78442"/>
        <dbReference type="ChEBI" id="CHEBI:78531"/>
        <dbReference type="ChEBI" id="CHEBI:456215"/>
        <dbReference type="EC" id="6.1.1.20"/>
    </reaction>
</comment>
<protein>
    <recommendedName>
        <fullName evidence="14">Phenylalanine--tRNA ligase, mitochondrial</fullName>
        <ecNumber evidence="3">6.1.1.20</ecNumber>
    </recommendedName>
    <alternativeName>
        <fullName evidence="11">Phenylalanyl-tRNA synthetase</fullName>
    </alternativeName>
</protein>
<dbReference type="InterPro" id="IPR004530">
    <property type="entry name" value="Phe-tRNA-synth_IIc_mito"/>
</dbReference>
<dbReference type="InterPro" id="IPR036690">
    <property type="entry name" value="Fdx_antiC-bd_sf"/>
</dbReference>
<evidence type="ECO:0000256" key="4">
    <source>
        <dbReference type="ARBA" id="ARBA00022598"/>
    </source>
</evidence>
<evidence type="ECO:0000259" key="16">
    <source>
        <dbReference type="PROSITE" id="PS51447"/>
    </source>
</evidence>
<feature type="domain" description="FDX-ACB" evidence="16">
    <location>
        <begin position="349"/>
        <end position="445"/>
    </location>
</feature>
<dbReference type="PANTHER" id="PTHR11538:SF41">
    <property type="entry name" value="PHENYLALANINE--TRNA LIGASE, MITOCHONDRIAL"/>
    <property type="match status" value="1"/>
</dbReference>
<evidence type="ECO:0000256" key="14">
    <source>
        <dbReference type="ARBA" id="ARBA00073229"/>
    </source>
</evidence>
<name>A0A0L0SYI2_ALLM3</name>
<dbReference type="OMA" id="PISHYPQ"/>
<dbReference type="PROSITE" id="PS50862">
    <property type="entry name" value="AA_TRNA_LIGASE_II"/>
    <property type="match status" value="1"/>
</dbReference>
<evidence type="ECO:0000256" key="13">
    <source>
        <dbReference type="ARBA" id="ARBA00057761"/>
    </source>
</evidence>
<evidence type="ECO:0000259" key="15">
    <source>
        <dbReference type="PROSITE" id="PS50862"/>
    </source>
</evidence>
<evidence type="ECO:0000256" key="10">
    <source>
        <dbReference type="ARBA" id="ARBA00023146"/>
    </source>
</evidence>
<dbReference type="AlphaFoldDB" id="A0A0L0SYI2"/>
<keyword evidence="4 17" id="KW-0436">Ligase</keyword>
<dbReference type="PROSITE" id="PS51447">
    <property type="entry name" value="FDX_ACB"/>
    <property type="match status" value="1"/>
</dbReference>
<dbReference type="Pfam" id="PF01409">
    <property type="entry name" value="tRNA-synt_2d"/>
    <property type="match status" value="2"/>
</dbReference>
<dbReference type="Pfam" id="PF03147">
    <property type="entry name" value="FDX-ACB"/>
    <property type="match status" value="1"/>
</dbReference>
<comment type="subcellular location">
    <subcellularLocation>
        <location evidence="1">Mitochondrion matrix</location>
    </subcellularLocation>
</comment>
<dbReference type="GO" id="GO:0006432">
    <property type="term" value="P:phenylalanyl-tRNA aminoacylation"/>
    <property type="evidence" value="ECO:0007669"/>
    <property type="project" value="InterPro"/>
</dbReference>
<keyword evidence="5" id="KW-0547">Nucleotide-binding</keyword>
<dbReference type="GO" id="GO:0000049">
    <property type="term" value="F:tRNA binding"/>
    <property type="evidence" value="ECO:0007669"/>
    <property type="project" value="InterPro"/>
</dbReference>
<evidence type="ECO:0000256" key="5">
    <source>
        <dbReference type="ARBA" id="ARBA00022741"/>
    </source>
</evidence>